<dbReference type="AlphaFoldDB" id="A0A9Q0ALN0"/>
<dbReference type="Proteomes" id="UP000829685">
    <property type="component" value="Unassembled WGS sequence"/>
</dbReference>
<proteinExistence type="predicted"/>
<name>A0A9Q0ALN0_9PEZI</name>
<organism evidence="3 4">
    <name type="scientific">Neoarthrinium moseri</name>
    <dbReference type="NCBI Taxonomy" id="1658444"/>
    <lineage>
        <taxon>Eukaryota</taxon>
        <taxon>Fungi</taxon>
        <taxon>Dikarya</taxon>
        <taxon>Ascomycota</taxon>
        <taxon>Pezizomycotina</taxon>
        <taxon>Sordariomycetes</taxon>
        <taxon>Xylariomycetidae</taxon>
        <taxon>Amphisphaeriales</taxon>
        <taxon>Apiosporaceae</taxon>
        <taxon>Neoarthrinium</taxon>
    </lineage>
</organism>
<feature type="compositionally biased region" description="Polar residues" evidence="1">
    <location>
        <begin position="93"/>
        <end position="121"/>
    </location>
</feature>
<sequence length="193" mass="20858">MQIKVLCYSVLATFAVAQDLPSSDSTSIDTTAETIMNPSKATSTPILTSPVSPTTSGPSTSIPDIVWTSNTTPDDQWNPSTFTLFPTATSVDVSASTNTDVATSIPSSTIEPTRTTSRSIATTNTKKKHTRKPKPTPTPTPEPKGCAVCCESILDKEQRRCEWLPRETPVPDRFPQFSDPCKPSGLTIFKICF</sequence>
<feature type="signal peptide" evidence="2">
    <location>
        <begin position="1"/>
        <end position="17"/>
    </location>
</feature>
<feature type="compositionally biased region" description="Basic residues" evidence="1">
    <location>
        <begin position="125"/>
        <end position="134"/>
    </location>
</feature>
<keyword evidence="2" id="KW-0732">Signal</keyword>
<comment type="caution">
    <text evidence="3">The sequence shown here is derived from an EMBL/GenBank/DDBJ whole genome shotgun (WGS) entry which is preliminary data.</text>
</comment>
<protein>
    <submittedName>
        <fullName evidence="3">Uncharacterized protein</fullName>
    </submittedName>
</protein>
<feature type="compositionally biased region" description="Low complexity" evidence="1">
    <location>
        <begin position="48"/>
        <end position="63"/>
    </location>
</feature>
<evidence type="ECO:0000256" key="2">
    <source>
        <dbReference type="SAM" id="SignalP"/>
    </source>
</evidence>
<feature type="region of interest" description="Disordered" evidence="1">
    <location>
        <begin position="40"/>
        <end position="81"/>
    </location>
</feature>
<gene>
    <name evidence="3" type="ORF">JX265_009351</name>
</gene>
<feature type="compositionally biased region" description="Polar residues" evidence="1">
    <location>
        <begin position="67"/>
        <end position="81"/>
    </location>
</feature>
<reference evidence="3" key="1">
    <citation type="submission" date="2021-03" db="EMBL/GenBank/DDBJ databases">
        <title>Revisited historic fungal species revealed as producer of novel bioactive compounds through whole genome sequencing and comparative genomics.</title>
        <authorList>
            <person name="Vignolle G.A."/>
            <person name="Hochenegger N."/>
            <person name="Mach R.L."/>
            <person name="Mach-Aigner A.R."/>
            <person name="Javad Rahimi M."/>
            <person name="Salim K.A."/>
            <person name="Chan C.M."/>
            <person name="Lim L.B.L."/>
            <person name="Cai F."/>
            <person name="Druzhinina I.S."/>
            <person name="U'Ren J.M."/>
            <person name="Derntl C."/>
        </authorList>
    </citation>
    <scope>NUCLEOTIDE SEQUENCE</scope>
    <source>
        <strain evidence="3">TUCIM 5799</strain>
    </source>
</reference>
<evidence type="ECO:0000313" key="4">
    <source>
        <dbReference type="Proteomes" id="UP000829685"/>
    </source>
</evidence>
<dbReference type="EMBL" id="JAFIMR010000028">
    <property type="protein sequence ID" value="KAI1861848.1"/>
    <property type="molecule type" value="Genomic_DNA"/>
</dbReference>
<feature type="chain" id="PRO_5040474581" evidence="2">
    <location>
        <begin position="18"/>
        <end position="193"/>
    </location>
</feature>
<accession>A0A9Q0ALN0</accession>
<evidence type="ECO:0000313" key="3">
    <source>
        <dbReference type="EMBL" id="KAI1861848.1"/>
    </source>
</evidence>
<evidence type="ECO:0000256" key="1">
    <source>
        <dbReference type="SAM" id="MobiDB-lite"/>
    </source>
</evidence>
<keyword evidence="4" id="KW-1185">Reference proteome</keyword>
<feature type="region of interest" description="Disordered" evidence="1">
    <location>
        <begin position="93"/>
        <end position="143"/>
    </location>
</feature>